<dbReference type="Proteomes" id="UP000563523">
    <property type="component" value="Unassembled WGS sequence"/>
</dbReference>
<evidence type="ECO:0000256" key="1">
    <source>
        <dbReference type="SAM" id="MobiDB-lite"/>
    </source>
</evidence>
<proteinExistence type="predicted"/>
<name>A0A850RCI2_9LACO</name>
<organism evidence="4 5">
    <name type="scientific">Bombilactobacillus apium</name>
    <dbReference type="NCBI Taxonomy" id="2675299"/>
    <lineage>
        <taxon>Bacteria</taxon>
        <taxon>Bacillati</taxon>
        <taxon>Bacillota</taxon>
        <taxon>Bacilli</taxon>
        <taxon>Lactobacillales</taxon>
        <taxon>Lactobacillaceae</taxon>
        <taxon>Bombilactobacillus</taxon>
    </lineage>
</organism>
<feature type="region of interest" description="Disordered" evidence="1">
    <location>
        <begin position="1467"/>
        <end position="1486"/>
    </location>
</feature>
<evidence type="ECO:0000313" key="5">
    <source>
        <dbReference type="Proteomes" id="UP000563523"/>
    </source>
</evidence>
<gene>
    <name evidence="4" type="ORF">HU830_04745</name>
</gene>
<protein>
    <submittedName>
        <fullName evidence="4">WxL domain-containing protein</fullName>
    </submittedName>
</protein>
<accession>A0A850RCI2</accession>
<dbReference type="RefSeq" id="WP_176942634.1">
    <property type="nucleotide sequence ID" value="NZ_JABZEC010000003.1"/>
</dbReference>
<evidence type="ECO:0000313" key="4">
    <source>
        <dbReference type="EMBL" id="NVY96478.1"/>
    </source>
</evidence>
<dbReference type="Pfam" id="PF13731">
    <property type="entry name" value="WxL"/>
    <property type="match status" value="1"/>
</dbReference>
<keyword evidence="2" id="KW-0732">Signal</keyword>
<evidence type="ECO:0000256" key="2">
    <source>
        <dbReference type="SAM" id="SignalP"/>
    </source>
</evidence>
<feature type="domain" description="WxL" evidence="3">
    <location>
        <begin position="1537"/>
        <end position="1723"/>
    </location>
</feature>
<feature type="region of interest" description="Disordered" evidence="1">
    <location>
        <begin position="1531"/>
        <end position="1568"/>
    </location>
</feature>
<dbReference type="Pfam" id="PF20585">
    <property type="entry name" value="Pectate_lyase_5"/>
    <property type="match status" value="2"/>
</dbReference>
<keyword evidence="5" id="KW-1185">Reference proteome</keyword>
<dbReference type="EMBL" id="JABZEC010000003">
    <property type="protein sequence ID" value="NVY96478.1"/>
    <property type="molecule type" value="Genomic_DNA"/>
</dbReference>
<dbReference type="InterPro" id="IPR046776">
    <property type="entry name" value="Pectate_lyase_5"/>
</dbReference>
<feature type="chain" id="PRO_5032875311" evidence="2">
    <location>
        <begin position="27"/>
        <end position="1724"/>
    </location>
</feature>
<reference evidence="4 5" key="1">
    <citation type="submission" date="2020-06" db="EMBL/GenBank/DDBJ databases">
        <authorList>
            <person name="Kang J."/>
        </authorList>
    </citation>
    <scope>NUCLEOTIDE SEQUENCE [LARGE SCALE GENOMIC DNA]</scope>
    <source>
        <strain evidence="4 5">DCY120</strain>
    </source>
</reference>
<evidence type="ECO:0000259" key="3">
    <source>
        <dbReference type="Pfam" id="PF13731"/>
    </source>
</evidence>
<comment type="caution">
    <text evidence="4">The sequence shown here is derived from an EMBL/GenBank/DDBJ whole genome shotgun (WGS) entry which is preliminary data.</text>
</comment>
<sequence>MIQKVICCLSVFLILAPFVCEMRVQAETVAVSQPLLNRSSQEAKTDLLNKEQTPAKGSQQQPAQAFQSVVAQSLLAPTTSNSSSEKAVAAIREKARKSRAAAVAVSREYGASPDQILRDGRRKDLNSQAQLPTEFQSLPARNVELAAQNFTTAITSGLAPKTSSQFSQLADPNQIAQQNLTEKMPAQSQEGAVPEKTVEVSNWKEFVDRARDKTVGSIKLTQSITADGYGASGTNVDLNDRGNVGLIIDGGSAQNELNLDKYTLRFTANVPANQIQTFTAKNLTVKQTNSSGLFNISSSSKNNNSNSGTGQVVWDNFAYQGPRGLTANNFDLIIKNKVSVTTDTGEIAKITNVEVWPGSDLSGNVGGVNAAFWFYNNSKSNDRAGFNIYPGPSETAQTKVALAKTGSGSSLLYTINNLNIAENTDVNLDSGPNSFGIIDQYATGGVYIGANSKVTLDSSQGTGKVYSSAGGAFSVGQGSQVTLKSKSATVIDSPGSVTISDQATVTATSDSGDIVGSGSGLSSKPVTDLNLGKAVTLKLTSATGDILTANGDFKIGDKSDVNLSSDSGDLIGIKGSLTIGKKAIINLKSDGVLLGKTGSFSKITPIKDLIVDSEADVTLTAGSKTAITSSGDLQLNANAKVKITSSSGTMMDISGNLKVGNAATITAKTEETSSNTMFFIGSNLLLAPDAKIDLTSGASSSSSAISMAGTGPNQILLEDRASLKIEYLGDLPGKGQIFYSNNPTNLTINPDATLNIKANKTTTDSSVSMLQLGNTSTVNVTQGTLDLQTNNTGSTTMLVSGSNSTINLNQAKKVNLGSTAPDKDSEGKVVDNSTKVMKFGTGTNYLNLKGETASYNDTAYDLNFAENGKADSKVQWNDISMKQGIPLSSNAAPTSQPLQLEMNTGRKRKGQKYSKTDLESGNRTKISFLSNFNPAEYRRLTISPHLAGTPLETPIDVSNWDELESAMLDPAITSIAMTADIGKDVATSNDRDIENMPSKAFILDGQKHNLDVRKKRWTIPGNVPLDWKMSTEIKNVQLYGVDYYGPWRYTGRSSSSNPNSYGDGAIRYRDMSYEGAQLTASYYYNTEFQGTVKNKSVPNYTSPINGEDVKTQNGNLGAVRQVNIEAGSVDFLEGCNYEGNSSAGLLRISASSDDAGVFLAKGATVNLTSDNPRSGGAEYDSIITANANFSMAESSTLNINLSASYPQTAINLTSGAKKVRFTVGHNAKLNILLNETDKSLNTGNTSLSNKNIITTSSNTDFQVKDEGELNISGTTYRAGGSSTTAPNANNSIINTSGDFTIGKHGILNLDLEGGPKSINLFYANGRGSSVSFKDAERVNLDFSKVKNISNLQLINMAKGSTFKAEVQSVQAWKKASPATKTDPDFSWLYVSLLDLTYNGTAITEYNIQALTSADKTSLSKNYKTVDFKHLLFEHIEDINLTMDELNHESTQITGTATPGSEIYFSSDAPSSELPEPQKVTGDGEADINKDYPKYHVKVGADGKYTLDLGDQRLTKGTKIMARAYRQGKEQKVFQIVDGGQEPVDPDEPDKGMTTPDPGDSDNSGTHLQGKLSINYVSNFNFGKQTIGTEPLKALAQAQYPRVQVVDKRTDASGWQLQAKMDPLAYTDDQGLSHELVGAQLVLVPKEVKTTSENTSLVPDVPDDDFVLTSANRVVMQADSSGDQGKGVWLSMYDPAKTHLLVYPGTATANVNYSSSIEWTLAIGP</sequence>
<dbReference type="InterPro" id="IPR027994">
    <property type="entry name" value="WxL_dom"/>
</dbReference>
<feature type="signal peptide" evidence="2">
    <location>
        <begin position="1"/>
        <end position="26"/>
    </location>
</feature>